<reference evidence="1" key="1">
    <citation type="submission" date="2014-07" db="EMBL/GenBank/DDBJ databases">
        <authorList>
            <person name="Martin A.A"/>
            <person name="De Silva N."/>
        </authorList>
    </citation>
    <scope>NUCLEOTIDE SEQUENCE</scope>
</reference>
<dbReference type="WBParaSite" id="SVE_1223500.1">
    <property type="protein sequence ID" value="SVE_1223500.1"/>
    <property type="gene ID" value="SVE_1223500"/>
</dbReference>
<accession>A0A0K0FR20</accession>
<dbReference type="AlphaFoldDB" id="A0A0K0FR20"/>
<dbReference type="Proteomes" id="UP000035680">
    <property type="component" value="Unassembled WGS sequence"/>
</dbReference>
<reference evidence="2" key="2">
    <citation type="submission" date="2015-08" db="UniProtKB">
        <authorList>
            <consortium name="WormBaseParasite"/>
        </authorList>
    </citation>
    <scope>IDENTIFICATION</scope>
</reference>
<organism evidence="1 2">
    <name type="scientific">Strongyloides venezuelensis</name>
    <name type="common">Threadworm</name>
    <dbReference type="NCBI Taxonomy" id="75913"/>
    <lineage>
        <taxon>Eukaryota</taxon>
        <taxon>Metazoa</taxon>
        <taxon>Ecdysozoa</taxon>
        <taxon>Nematoda</taxon>
        <taxon>Chromadorea</taxon>
        <taxon>Rhabditida</taxon>
        <taxon>Tylenchina</taxon>
        <taxon>Panagrolaimomorpha</taxon>
        <taxon>Strongyloidoidea</taxon>
        <taxon>Strongyloididae</taxon>
        <taxon>Strongyloides</taxon>
    </lineage>
</organism>
<proteinExistence type="predicted"/>
<evidence type="ECO:0000313" key="1">
    <source>
        <dbReference type="Proteomes" id="UP000035680"/>
    </source>
</evidence>
<sequence length="140" mass="16227">MMDYSQNTFSCDEIDLGSFRSYGVVGYHVCFTRRRSPKNKCFYQQAEWPSGLRRQTQVHNLCRFYIIAEYSDLVIEAWVQIPLPSILFDETGNNSSLKEQHLVNMLDEGELHSLTHLVFSGFSMQRVISHYPAVGSFLFC</sequence>
<evidence type="ECO:0000313" key="2">
    <source>
        <dbReference type="WBParaSite" id="SVE_1223500.1"/>
    </source>
</evidence>
<name>A0A0K0FR20_STRVS</name>
<protein>
    <submittedName>
        <fullName evidence="2">Transposase</fullName>
    </submittedName>
</protein>
<keyword evidence="1" id="KW-1185">Reference proteome</keyword>